<dbReference type="AlphaFoldDB" id="A0A438ITY1"/>
<comment type="caution">
    <text evidence="2">The sequence shown here is derived from an EMBL/GenBank/DDBJ whole genome shotgun (WGS) entry which is preliminary data.</text>
</comment>
<dbReference type="Proteomes" id="UP000288805">
    <property type="component" value="Unassembled WGS sequence"/>
</dbReference>
<dbReference type="GO" id="GO:0004445">
    <property type="term" value="F:inositol-polyphosphate 5-phosphatase activity"/>
    <property type="evidence" value="ECO:0007669"/>
    <property type="project" value="InterPro"/>
</dbReference>
<name>A0A438ITY1_VITVI</name>
<accession>A0A438ITY1</accession>
<organism evidence="2 3">
    <name type="scientific">Vitis vinifera</name>
    <name type="common">Grape</name>
    <dbReference type="NCBI Taxonomy" id="29760"/>
    <lineage>
        <taxon>Eukaryota</taxon>
        <taxon>Viridiplantae</taxon>
        <taxon>Streptophyta</taxon>
        <taxon>Embryophyta</taxon>
        <taxon>Tracheophyta</taxon>
        <taxon>Spermatophyta</taxon>
        <taxon>Magnoliopsida</taxon>
        <taxon>eudicotyledons</taxon>
        <taxon>Gunneridae</taxon>
        <taxon>Pentapetalae</taxon>
        <taxon>rosids</taxon>
        <taxon>Vitales</taxon>
        <taxon>Vitaceae</taxon>
        <taxon>Viteae</taxon>
        <taxon>Vitis</taxon>
    </lineage>
</organism>
<gene>
    <name evidence="2" type="primary">IP5P2_2</name>
    <name evidence="2" type="ORF">CK203_026696</name>
</gene>
<evidence type="ECO:0000313" key="3">
    <source>
        <dbReference type="Proteomes" id="UP000288805"/>
    </source>
</evidence>
<evidence type="ECO:0000256" key="1">
    <source>
        <dbReference type="ARBA" id="ARBA00022801"/>
    </source>
</evidence>
<protein>
    <submittedName>
        <fullName evidence="2">Type I inositol polyphosphate 5-phosphatase 2</fullName>
    </submittedName>
</protein>
<reference evidence="2 3" key="1">
    <citation type="journal article" date="2018" name="PLoS Genet.">
        <title>Population sequencing reveals clonal diversity and ancestral inbreeding in the grapevine cultivar Chardonnay.</title>
        <authorList>
            <person name="Roach M.J."/>
            <person name="Johnson D.L."/>
            <person name="Bohlmann J."/>
            <person name="van Vuuren H.J."/>
            <person name="Jones S.J."/>
            <person name="Pretorius I.S."/>
            <person name="Schmidt S.A."/>
            <person name="Borneman A.R."/>
        </authorList>
    </citation>
    <scope>NUCLEOTIDE SEQUENCE [LARGE SCALE GENOMIC DNA]</scope>
    <source>
        <strain evidence="3">cv. Chardonnay</strain>
        <tissue evidence="2">Leaf</tissue>
    </source>
</reference>
<dbReference type="PANTHER" id="PTHR45666:SF21">
    <property type="entry name" value="TYPE I INOSITOL POLYPHOSPHATE 5-PHOSPHATASE 2"/>
    <property type="match status" value="1"/>
</dbReference>
<dbReference type="PANTHER" id="PTHR45666">
    <property type="entry name" value="TYPE IV INOSITOL POLYPHOSPHATE 5-PHOSPHATASE 9"/>
    <property type="match status" value="1"/>
</dbReference>
<keyword evidence="1" id="KW-0378">Hydrolase</keyword>
<dbReference type="InterPro" id="IPR045849">
    <property type="entry name" value="IP5P_plant"/>
</dbReference>
<proteinExistence type="predicted"/>
<dbReference type="EMBL" id="QGNW01000083">
    <property type="protein sequence ID" value="RVX00187.1"/>
    <property type="molecule type" value="Genomic_DNA"/>
</dbReference>
<evidence type="ECO:0000313" key="2">
    <source>
        <dbReference type="EMBL" id="RVX00187.1"/>
    </source>
</evidence>
<sequence>MYGFDNFICPGTESKGYSSSHRRGKSETLRVHYINRKDIRFDYKLMLLTIGTWNVAGRLPNEDLEIEEWLCMQEPADIYILG</sequence>